<protein>
    <submittedName>
        <fullName evidence="1">Uncharacterized protein</fullName>
    </submittedName>
</protein>
<name>A0A7W6RG75_9PROT</name>
<dbReference type="EMBL" id="JACIGK010000032">
    <property type="protein sequence ID" value="MBB4267732.1"/>
    <property type="molecule type" value="Genomic_DNA"/>
</dbReference>
<dbReference type="Proteomes" id="UP000554286">
    <property type="component" value="Unassembled WGS sequence"/>
</dbReference>
<proteinExistence type="predicted"/>
<accession>A0A7W6RG75</accession>
<gene>
    <name evidence="1" type="ORF">GGD89_003379</name>
</gene>
<organism evidence="1 2">
    <name type="scientific">Roseospira visakhapatnamensis</name>
    <dbReference type="NCBI Taxonomy" id="390880"/>
    <lineage>
        <taxon>Bacteria</taxon>
        <taxon>Pseudomonadati</taxon>
        <taxon>Pseudomonadota</taxon>
        <taxon>Alphaproteobacteria</taxon>
        <taxon>Rhodospirillales</taxon>
        <taxon>Rhodospirillaceae</taxon>
        <taxon>Roseospira</taxon>
    </lineage>
</organism>
<reference evidence="1 2" key="1">
    <citation type="submission" date="2020-08" db="EMBL/GenBank/DDBJ databases">
        <title>Genome sequencing of Purple Non-Sulfur Bacteria from various extreme environments.</title>
        <authorList>
            <person name="Mayer M."/>
        </authorList>
    </citation>
    <scope>NUCLEOTIDE SEQUENCE [LARGE SCALE GENOMIC DNA]</scope>
    <source>
        <strain evidence="1 2">JA131</strain>
    </source>
</reference>
<keyword evidence="2" id="KW-1185">Reference proteome</keyword>
<evidence type="ECO:0000313" key="2">
    <source>
        <dbReference type="Proteomes" id="UP000554286"/>
    </source>
</evidence>
<comment type="caution">
    <text evidence="1">The sequence shown here is derived from an EMBL/GenBank/DDBJ whole genome shotgun (WGS) entry which is preliminary data.</text>
</comment>
<evidence type="ECO:0000313" key="1">
    <source>
        <dbReference type="EMBL" id="MBB4267732.1"/>
    </source>
</evidence>
<dbReference type="RefSeq" id="WP_221238527.1">
    <property type="nucleotide sequence ID" value="NZ_JACIGK010000032.1"/>
</dbReference>
<dbReference type="AlphaFoldDB" id="A0A7W6RG75"/>
<sequence length="129" mass="14225">MDLNDFAVGAAYEDGFTLMLSEDCGVKLRAAGSDKAQKVRERLWEPYSSFREIPDGIRAKLNARWIAEGLVVEWVGPWKVDGKPLPTDVAEVAKILARPALKPLATRLLQASLNDENFRAGKEAAAEKN</sequence>